<evidence type="ECO:0000313" key="2">
    <source>
        <dbReference type="EMBL" id="SEW19032.1"/>
    </source>
</evidence>
<organism evidence="2 3">
    <name type="scientific">Halobacterium jilantaiense</name>
    <dbReference type="NCBI Taxonomy" id="355548"/>
    <lineage>
        <taxon>Archaea</taxon>
        <taxon>Methanobacteriati</taxon>
        <taxon>Methanobacteriota</taxon>
        <taxon>Stenosarchaea group</taxon>
        <taxon>Halobacteria</taxon>
        <taxon>Halobacteriales</taxon>
        <taxon>Halobacteriaceae</taxon>
        <taxon>Halobacterium</taxon>
    </lineage>
</organism>
<dbReference type="RefSeq" id="WP_089669295.1">
    <property type="nucleotide sequence ID" value="NZ_FOJA01000001.1"/>
</dbReference>
<dbReference type="STRING" id="355548.SAMN04487945_2051"/>
<accession>A0A1I0PWX9</accession>
<keyword evidence="3" id="KW-1185">Reference proteome</keyword>
<dbReference type="Pfam" id="PF23366">
    <property type="entry name" value="Beta-prop_HVO_0234"/>
    <property type="match status" value="1"/>
</dbReference>
<name>A0A1I0PWX9_9EURY</name>
<dbReference type="AlphaFoldDB" id="A0A1I0PWX9"/>
<proteinExistence type="predicted"/>
<reference evidence="2 3" key="1">
    <citation type="submission" date="2016-10" db="EMBL/GenBank/DDBJ databases">
        <authorList>
            <person name="de Groot N.N."/>
        </authorList>
    </citation>
    <scope>NUCLEOTIDE SEQUENCE [LARGE SCALE GENOMIC DNA]</scope>
    <source>
        <strain evidence="2 3">CGMCC 1.5337</strain>
    </source>
</reference>
<sequence length="277" mass="27892">MPTVREDRVFVEQGETLVAYVAAGLGVTAAHISGSKVGEFALEVRCDARDVAATGEGVAVATAEDVLLSDGGDFAETGFGPAVAVTGFDGGVLAAGEDGTIAHYDGDWTDRGSVDADVRALDADLVAAGDGVHRLTDDGVTHAGLDDARDVAAPGVPQAATADGLFSLGNGWLEDVAGDFRAVAADPATATPGEVGLAHAATPEACFEHADGVWTDRTLPVDEPIVDATHAVDTTILLTATGTLVVDSDDGDTRHRSLGLPDAAAITVVGGEHVDAA</sequence>
<protein>
    <recommendedName>
        <fullName evidence="1">HVO-0234-like beta-propeller domain-containing protein</fullName>
    </recommendedName>
</protein>
<evidence type="ECO:0000259" key="1">
    <source>
        <dbReference type="Pfam" id="PF23366"/>
    </source>
</evidence>
<dbReference type="Proteomes" id="UP000198518">
    <property type="component" value="Unassembled WGS sequence"/>
</dbReference>
<dbReference type="OrthoDB" id="213812at2157"/>
<dbReference type="EMBL" id="FOJA01000001">
    <property type="protein sequence ID" value="SEW19032.1"/>
    <property type="molecule type" value="Genomic_DNA"/>
</dbReference>
<feature type="domain" description="HVO-0234-like beta-propeller" evidence="1">
    <location>
        <begin position="3"/>
        <end position="268"/>
    </location>
</feature>
<dbReference type="InterPro" id="IPR056505">
    <property type="entry name" value="Beta-prop_HVO_0234"/>
</dbReference>
<gene>
    <name evidence="2" type="ORF">SAMN04487945_2051</name>
</gene>
<evidence type="ECO:0000313" key="3">
    <source>
        <dbReference type="Proteomes" id="UP000198518"/>
    </source>
</evidence>